<dbReference type="PANTHER" id="PTHR47814">
    <property type="entry name" value="PEPTIDYL-TRNA HYDROLASE ARFB"/>
    <property type="match status" value="1"/>
</dbReference>
<gene>
    <name evidence="4" type="ORF">C3942_19705</name>
</gene>
<keyword evidence="5" id="KW-1185">Reference proteome</keyword>
<evidence type="ECO:0000313" key="5">
    <source>
        <dbReference type="Proteomes" id="UP000238220"/>
    </source>
</evidence>
<comment type="similarity">
    <text evidence="1">Belongs to the prokaryotic/mitochondrial release factor family.</text>
</comment>
<dbReference type="GO" id="GO:0003747">
    <property type="term" value="F:translation release factor activity"/>
    <property type="evidence" value="ECO:0007669"/>
    <property type="project" value="InterPro"/>
</dbReference>
<proteinExistence type="inferred from homology"/>
<organism evidence="4 5">
    <name type="scientific">Solimonas fluminis</name>
    <dbReference type="NCBI Taxonomy" id="2086571"/>
    <lineage>
        <taxon>Bacteria</taxon>
        <taxon>Pseudomonadati</taxon>
        <taxon>Pseudomonadota</taxon>
        <taxon>Gammaproteobacteria</taxon>
        <taxon>Nevskiales</taxon>
        <taxon>Nevskiaceae</taxon>
        <taxon>Solimonas</taxon>
    </lineage>
</organism>
<accession>A0A2S5TB85</accession>
<dbReference type="Gene3D" id="3.30.160.20">
    <property type="match status" value="1"/>
</dbReference>
<dbReference type="Pfam" id="PF00472">
    <property type="entry name" value="RF-1"/>
    <property type="match status" value="1"/>
</dbReference>
<protein>
    <submittedName>
        <fullName evidence="4">Aminoacyl-tRNA hydrolase</fullName>
    </submittedName>
</protein>
<dbReference type="PANTHER" id="PTHR47814:SF1">
    <property type="entry name" value="PEPTIDYL-TRNA HYDROLASE ARFB"/>
    <property type="match status" value="1"/>
</dbReference>
<keyword evidence="4" id="KW-0378">Hydrolase</keyword>
<evidence type="ECO:0000259" key="3">
    <source>
        <dbReference type="Pfam" id="PF00472"/>
    </source>
</evidence>
<dbReference type="GO" id="GO:0072344">
    <property type="term" value="P:rescue of stalled ribosome"/>
    <property type="evidence" value="ECO:0007669"/>
    <property type="project" value="TreeGrafter"/>
</dbReference>
<comment type="caution">
    <text evidence="4">The sequence shown here is derived from an EMBL/GenBank/DDBJ whole genome shotgun (WGS) entry which is preliminary data.</text>
</comment>
<evidence type="ECO:0000256" key="2">
    <source>
        <dbReference type="SAM" id="MobiDB-lite"/>
    </source>
</evidence>
<dbReference type="SUPFAM" id="SSF75620">
    <property type="entry name" value="Release factor"/>
    <property type="match status" value="1"/>
</dbReference>
<feature type="region of interest" description="Disordered" evidence="2">
    <location>
        <begin position="104"/>
        <end position="139"/>
    </location>
</feature>
<dbReference type="NCBIfam" id="NF006718">
    <property type="entry name" value="PRK09256.1"/>
    <property type="match status" value="1"/>
</dbReference>
<evidence type="ECO:0000313" key="4">
    <source>
        <dbReference type="EMBL" id="PPE72127.1"/>
    </source>
</evidence>
<evidence type="ECO:0000256" key="1">
    <source>
        <dbReference type="ARBA" id="ARBA00010835"/>
    </source>
</evidence>
<dbReference type="GO" id="GO:0004045">
    <property type="term" value="F:peptidyl-tRNA hydrolase activity"/>
    <property type="evidence" value="ECO:0007669"/>
    <property type="project" value="TreeGrafter"/>
</dbReference>
<dbReference type="AlphaFoldDB" id="A0A2S5TB85"/>
<name>A0A2S5TB85_9GAMM</name>
<dbReference type="GO" id="GO:0043022">
    <property type="term" value="F:ribosome binding"/>
    <property type="evidence" value="ECO:0007669"/>
    <property type="project" value="TreeGrafter"/>
</dbReference>
<reference evidence="4 5" key="1">
    <citation type="submission" date="2018-02" db="EMBL/GenBank/DDBJ databases">
        <title>Genome sequencing of Solimonas sp. HR-BB.</title>
        <authorList>
            <person name="Lee Y."/>
            <person name="Jeon C.O."/>
        </authorList>
    </citation>
    <scope>NUCLEOTIDE SEQUENCE [LARGE SCALE GENOMIC DNA]</scope>
    <source>
        <strain evidence="4 5">HR-BB</strain>
    </source>
</reference>
<dbReference type="Proteomes" id="UP000238220">
    <property type="component" value="Unassembled WGS sequence"/>
</dbReference>
<feature type="domain" description="Prokaryotic-type class I peptide chain release factors" evidence="3">
    <location>
        <begin position="13"/>
        <end position="134"/>
    </location>
</feature>
<dbReference type="InterPro" id="IPR045853">
    <property type="entry name" value="Pep_chain_release_fac_I_sf"/>
</dbReference>
<dbReference type="OrthoDB" id="9815709at2"/>
<feature type="compositionally biased region" description="Basic residues" evidence="2">
    <location>
        <begin position="126"/>
        <end position="139"/>
    </location>
</feature>
<sequence length="139" mass="15360">MTQLRINPRLCLPLDEVHLSAIRAQGAGGQNINKTANAAQLRFDVGASSLPEDCKQRLLQAGGQPLTRDGVIVIKAQEHRSLEMNRDAALQRLAAMIRRAAVAPKIRKATKPSRAQRQQRLEGKTRRGAVKSLRRKPVD</sequence>
<dbReference type="InterPro" id="IPR000352">
    <property type="entry name" value="Pep_chain_release_fac_I"/>
</dbReference>
<dbReference type="RefSeq" id="WP_104232087.1">
    <property type="nucleotide sequence ID" value="NZ_PSNW01000015.1"/>
</dbReference>
<dbReference type="EMBL" id="PSNW01000015">
    <property type="protein sequence ID" value="PPE72127.1"/>
    <property type="molecule type" value="Genomic_DNA"/>
</dbReference>